<evidence type="ECO:0000313" key="2">
    <source>
        <dbReference type="EMBL" id="TVZ05075.1"/>
    </source>
</evidence>
<feature type="transmembrane region" description="Helical" evidence="1">
    <location>
        <begin position="948"/>
        <end position="974"/>
    </location>
</feature>
<accession>A0A6P2C3K8</accession>
<name>A0A6P2C3K8_9ACTN</name>
<keyword evidence="1" id="KW-0472">Membrane</keyword>
<gene>
    <name evidence="2" type="ORF">EAS64_10680</name>
</gene>
<feature type="transmembrane region" description="Helical" evidence="1">
    <location>
        <begin position="503"/>
        <end position="528"/>
    </location>
</feature>
<feature type="transmembrane region" description="Helical" evidence="1">
    <location>
        <begin position="466"/>
        <end position="491"/>
    </location>
</feature>
<sequence>MSSRLAFLAAGLVALLVLGALAGLVVDALEATAPVIASFQADCAPGQSNIILNSRAADPRACQWNDAVSQDFSRTLMLRISENKSGAFHATTTITTVAADPLVRMVQQGDGQDADEFYSAVVGWSAAGQATFDWSAPTVTVNSTSSKAVISTTGQPASGIPIPSSVQLVIGNYRMPATVEVSTQDRVVAGVPGTAGTGTVASENAHSLTVQNVRNEQLRVNLQPGAPQPYSRPPGPAGGAWIGRAASAAWALVSGFAGAIVPAGAWIALFLASRFGAFGAAGRRPAWRRMERVLGAVIVAHLVIAGCGQIATTGSTVASALNDYANRLDSTLVVKAGLWNIVEFPPVEGGTILLIVISLAIAGWEPRGDSDGRERPLPWLRPLIAVVALGAAVGGYAAIAGASMPPVPAEVLHAGKAVPAPSPWALAVEIPVAAVSMLAALFLASGWAAGAAVAGRAARARWGRGTIGVTALVMSVALPGAGLAGAIAITYGHYPIGGDTPALAGPAVFIAATAAAAVFALGAAAASLPWRRAGLRYRRYWIAPLAVALAVAATITTDSGYFPALLRWGVVIITGMFMGMAVARLAVMAVGPLRLPARGMPHLRAVALLAAVIAVPWGELGQPIAQLGWWDLQTYADRIDGVLGLVLVAAGVVALRRMGLLPCRDEETLASHRILGIAAWVVALSAGYAFGGEGNLATAAALVTAAIGAWLLMPRSQLSRAAVILSQPREDSVAAVRQSVAAGVARRALPSLAKTMRDEVAAGTTGFDAAQEKVTALEERAAAGAGESPVAADERAFGALISVRPWARARWGLRYAVLAGAPWVVLGLVGASVDLSAPEGYPELALISAVAPLVLRWAGYGLLFGYLFPLLRGRTGMGKSLSFFAAASAPSILSTLASPHSHSQQWHAAAILVIQLLIFAMTMGLLADLAVLRKNGFTPGRLVDLHSLWAVSAWASSVTLAVATGIATIILAGLQPFVIGIVTPSNPSTPNTPPAATSHP</sequence>
<feature type="transmembrane region" description="Helical" evidence="1">
    <location>
        <begin position="540"/>
        <end position="562"/>
    </location>
</feature>
<feature type="transmembrane region" description="Helical" evidence="1">
    <location>
        <begin position="338"/>
        <end position="362"/>
    </location>
</feature>
<feature type="transmembrane region" description="Helical" evidence="1">
    <location>
        <begin position="638"/>
        <end position="658"/>
    </location>
</feature>
<evidence type="ECO:0000313" key="3">
    <source>
        <dbReference type="Proteomes" id="UP000460272"/>
    </source>
</evidence>
<feature type="transmembrane region" description="Helical" evidence="1">
    <location>
        <begin position="293"/>
        <end position="318"/>
    </location>
</feature>
<feature type="transmembrane region" description="Helical" evidence="1">
    <location>
        <begin position="602"/>
        <end position="618"/>
    </location>
</feature>
<feature type="transmembrane region" description="Helical" evidence="1">
    <location>
        <begin position="696"/>
        <end position="713"/>
    </location>
</feature>
<feature type="transmembrane region" description="Helical" evidence="1">
    <location>
        <begin position="383"/>
        <end position="404"/>
    </location>
</feature>
<evidence type="ECO:0000256" key="1">
    <source>
        <dbReference type="SAM" id="Phobius"/>
    </source>
</evidence>
<organism evidence="2 3">
    <name type="scientific">Trebonia kvetii</name>
    <dbReference type="NCBI Taxonomy" id="2480626"/>
    <lineage>
        <taxon>Bacteria</taxon>
        <taxon>Bacillati</taxon>
        <taxon>Actinomycetota</taxon>
        <taxon>Actinomycetes</taxon>
        <taxon>Streptosporangiales</taxon>
        <taxon>Treboniaceae</taxon>
        <taxon>Trebonia</taxon>
    </lineage>
</organism>
<feature type="transmembrane region" description="Helical" evidence="1">
    <location>
        <begin position="906"/>
        <end position="927"/>
    </location>
</feature>
<keyword evidence="3" id="KW-1185">Reference proteome</keyword>
<reference evidence="2 3" key="1">
    <citation type="submission" date="2018-11" db="EMBL/GenBank/DDBJ databases">
        <title>Trebonia kvetii gen.nov., sp.nov., a novel acidophilic actinobacterium, and proposal of the new actinobacterial family Treboniaceae fam. nov.</title>
        <authorList>
            <person name="Rapoport D."/>
            <person name="Sagova-Mareckova M."/>
            <person name="Sedlacek I."/>
            <person name="Provaznik J."/>
            <person name="Kralova S."/>
            <person name="Pavlinic D."/>
            <person name="Benes V."/>
            <person name="Kopecky J."/>
        </authorList>
    </citation>
    <scope>NUCLEOTIDE SEQUENCE [LARGE SCALE GENOMIC DNA]</scope>
    <source>
        <strain evidence="2 3">15Tr583</strain>
    </source>
</reference>
<dbReference type="AlphaFoldDB" id="A0A6P2C3K8"/>
<feature type="transmembrane region" description="Helical" evidence="1">
    <location>
        <begin position="670"/>
        <end position="690"/>
    </location>
</feature>
<dbReference type="Proteomes" id="UP000460272">
    <property type="component" value="Unassembled WGS sequence"/>
</dbReference>
<feature type="transmembrane region" description="Helical" evidence="1">
    <location>
        <begin position="249"/>
        <end position="272"/>
    </location>
</feature>
<feature type="transmembrane region" description="Helical" evidence="1">
    <location>
        <begin position="845"/>
        <end position="868"/>
    </location>
</feature>
<keyword evidence="1" id="KW-1133">Transmembrane helix</keyword>
<dbReference type="EMBL" id="RPFW01000002">
    <property type="protein sequence ID" value="TVZ05075.1"/>
    <property type="molecule type" value="Genomic_DNA"/>
</dbReference>
<feature type="transmembrane region" description="Helical" evidence="1">
    <location>
        <begin position="424"/>
        <end position="454"/>
    </location>
</feature>
<feature type="transmembrane region" description="Helical" evidence="1">
    <location>
        <begin position="568"/>
        <end position="590"/>
    </location>
</feature>
<dbReference type="RefSeq" id="WP_145852780.1">
    <property type="nucleotide sequence ID" value="NZ_RPFW01000002.1"/>
</dbReference>
<keyword evidence="1" id="KW-0812">Transmembrane</keyword>
<proteinExistence type="predicted"/>
<feature type="transmembrane region" description="Helical" evidence="1">
    <location>
        <begin position="813"/>
        <end position="833"/>
    </location>
</feature>
<comment type="caution">
    <text evidence="2">The sequence shown here is derived from an EMBL/GenBank/DDBJ whole genome shotgun (WGS) entry which is preliminary data.</text>
</comment>
<protein>
    <submittedName>
        <fullName evidence="2">Uncharacterized protein</fullName>
    </submittedName>
</protein>